<proteinExistence type="predicted"/>
<dbReference type="Proteomes" id="UP000320799">
    <property type="component" value="Segment"/>
</dbReference>
<dbReference type="GeneID" id="56136138"/>
<protein>
    <submittedName>
        <fullName evidence="1">Uncharacterized protein</fullName>
    </submittedName>
</protein>
<dbReference type="RefSeq" id="YP_009903862.1">
    <property type="nucleotide sequence ID" value="NC_049849.1"/>
</dbReference>
<organism evidence="1 2">
    <name type="scientific">Achromobacter phage Motura</name>
    <dbReference type="NCBI Taxonomy" id="2591403"/>
    <lineage>
        <taxon>Viruses</taxon>
        <taxon>Duplodnaviria</taxon>
        <taxon>Heunggongvirae</taxon>
        <taxon>Uroviricota</taxon>
        <taxon>Caudoviricetes</taxon>
        <taxon>Moturavirus</taxon>
        <taxon>Moturavirus motura</taxon>
    </lineage>
</organism>
<name>A0A514CTA2_9CAUD</name>
<accession>A0A514CTA2</accession>
<evidence type="ECO:0000313" key="1">
    <source>
        <dbReference type="EMBL" id="QDH83703.1"/>
    </source>
</evidence>
<sequence length="84" mass="9884">METNSTDLDEILVLLFDNPEKEVVLTAFFLYDEWMPEDFNRTYEIRSYPITTRTVLPDGSEVIHTDLRKLQVFLPVVEIEETTT</sequence>
<dbReference type="EMBL" id="MN094788">
    <property type="protein sequence ID" value="QDH83703.1"/>
    <property type="molecule type" value="Genomic_DNA"/>
</dbReference>
<dbReference type="KEGG" id="vg:56136138"/>
<evidence type="ECO:0000313" key="2">
    <source>
        <dbReference type="Proteomes" id="UP000320799"/>
    </source>
</evidence>
<keyword evidence="2" id="KW-1185">Reference proteome</keyword>
<reference evidence="1 2" key="1">
    <citation type="submission" date="2019-06" db="EMBL/GenBank/DDBJ databases">
        <authorList>
            <person name="Kincaid V.D."/>
            <person name="Fuller A."/>
            <person name="Hodges K."/>
            <person name="Bansal M."/>
            <person name="Essig J."/>
            <person name="Johnson A."/>
        </authorList>
    </citation>
    <scope>NUCLEOTIDE SEQUENCE [LARGE SCALE GENOMIC DNA]</scope>
</reference>